<proteinExistence type="predicted"/>
<gene>
    <name evidence="1" type="ORF">FOF52_18940</name>
</gene>
<keyword evidence="2" id="KW-1185">Reference proteome</keyword>
<evidence type="ECO:0000313" key="2">
    <source>
        <dbReference type="Proteomes" id="UP000832041"/>
    </source>
</evidence>
<accession>A0ABY4L507</accession>
<evidence type="ECO:0000313" key="1">
    <source>
        <dbReference type="EMBL" id="UPT22768.1"/>
    </source>
</evidence>
<sequence>MSRRRTTDPVGEPAETAYRVCGDRVWRDGVELTTAQVEALAARLAAAARTRRQAELRAAYPVGSRVWLKGDPLPRTVTGYTDSRGLPPSLRLSGHVIAGPGQVTRTPPA</sequence>
<reference evidence="1 2" key="1">
    <citation type="submission" date="2020-04" db="EMBL/GenBank/DDBJ databases">
        <title>Thermobifida alba genome sequencing and assembly.</title>
        <authorList>
            <person name="Luzics S."/>
            <person name="Horvath B."/>
            <person name="Nagy I."/>
            <person name="Toth A."/>
            <person name="Nagy I."/>
            <person name="Kukolya J."/>
        </authorList>
    </citation>
    <scope>NUCLEOTIDE SEQUENCE [LARGE SCALE GENOMIC DNA]</scope>
    <source>
        <strain evidence="1 2">DSM 43795</strain>
    </source>
</reference>
<dbReference type="EMBL" id="CP051627">
    <property type="protein sequence ID" value="UPT22768.1"/>
    <property type="molecule type" value="Genomic_DNA"/>
</dbReference>
<organism evidence="1 2">
    <name type="scientific">Thermobifida alba</name>
    <name type="common">Thermomonospora alba</name>
    <dbReference type="NCBI Taxonomy" id="53522"/>
    <lineage>
        <taxon>Bacteria</taxon>
        <taxon>Bacillati</taxon>
        <taxon>Actinomycetota</taxon>
        <taxon>Actinomycetes</taxon>
        <taxon>Streptosporangiales</taxon>
        <taxon>Nocardiopsidaceae</taxon>
        <taxon>Thermobifida</taxon>
    </lineage>
</organism>
<dbReference type="Proteomes" id="UP000832041">
    <property type="component" value="Chromosome"/>
</dbReference>
<dbReference type="RefSeq" id="WP_248591278.1">
    <property type="nucleotide sequence ID" value="NZ_BAABEB010000011.1"/>
</dbReference>
<name>A0ABY4L507_THEAE</name>
<protein>
    <submittedName>
        <fullName evidence="1">Uncharacterized protein</fullName>
    </submittedName>
</protein>